<evidence type="ECO:0000313" key="2">
    <source>
        <dbReference type="Proteomes" id="UP000054843"/>
    </source>
</evidence>
<keyword evidence="2" id="KW-1185">Reference proteome</keyword>
<reference evidence="1 2" key="1">
    <citation type="submission" date="2015-01" db="EMBL/GenBank/DDBJ databases">
        <title>Evolution of Trichinella species and genotypes.</title>
        <authorList>
            <person name="Korhonen P.K."/>
            <person name="Edoardo P."/>
            <person name="Giuseppe L.R."/>
            <person name="Gasser R.B."/>
        </authorList>
    </citation>
    <scope>NUCLEOTIDE SEQUENCE [LARGE SCALE GENOMIC DNA]</scope>
    <source>
        <strain evidence="1">ISS1980</strain>
    </source>
</reference>
<protein>
    <submittedName>
        <fullName evidence="1">Uncharacterized protein</fullName>
    </submittedName>
</protein>
<accession>A0A0V1MA56</accession>
<sequence length="371" mass="41440">MAPETMRSSRQEAFQGPSYRMTLSDMEAFLSTSNKHLNQKNCSSIFYKRTVLNVVNYITLTSVSVNRKNIDELLLCNRRIFEKKEKKTNLCQCITVVDMNACVQYTEYKNASKARVMHRVCTGSSMIQTQIERKYVTGVACVTADSWVKYFRSSFYVVVSKQRGNGRRDKADNSRVLHAWLLNVQITFFCCLLFGIVDDEDHSLITKIQSLVQPRPSCGPLPGFGSNLGGASDPRPDWLGFVVRPGRLQSCPIIPGGNLSTPALVTDTSSVPPVVANAVRANVEIIICQQFVLTNRRPRAASAFPIYPLSPLPTSQPQCLHFLPIFTIMPTVVWLQDALAGPVWSTQAAAVSLPYRLASLLFKFPFRIFVG</sequence>
<evidence type="ECO:0000313" key="1">
    <source>
        <dbReference type="EMBL" id="KRZ68290.1"/>
    </source>
</evidence>
<dbReference type="Proteomes" id="UP000054843">
    <property type="component" value="Unassembled WGS sequence"/>
</dbReference>
<gene>
    <name evidence="1" type="ORF">T10_8024</name>
</gene>
<dbReference type="EMBL" id="JYDO01000169">
    <property type="protein sequence ID" value="KRZ68290.1"/>
    <property type="molecule type" value="Genomic_DNA"/>
</dbReference>
<organism evidence="1 2">
    <name type="scientific">Trichinella papuae</name>
    <dbReference type="NCBI Taxonomy" id="268474"/>
    <lineage>
        <taxon>Eukaryota</taxon>
        <taxon>Metazoa</taxon>
        <taxon>Ecdysozoa</taxon>
        <taxon>Nematoda</taxon>
        <taxon>Enoplea</taxon>
        <taxon>Dorylaimia</taxon>
        <taxon>Trichinellida</taxon>
        <taxon>Trichinellidae</taxon>
        <taxon>Trichinella</taxon>
    </lineage>
</organism>
<dbReference type="AlphaFoldDB" id="A0A0V1MA56"/>
<proteinExistence type="predicted"/>
<comment type="caution">
    <text evidence="1">The sequence shown here is derived from an EMBL/GenBank/DDBJ whole genome shotgun (WGS) entry which is preliminary data.</text>
</comment>
<name>A0A0V1MA56_9BILA</name>